<dbReference type="GO" id="GO:1990351">
    <property type="term" value="C:transporter complex"/>
    <property type="evidence" value="ECO:0007669"/>
    <property type="project" value="TreeGrafter"/>
</dbReference>
<evidence type="ECO:0000313" key="2">
    <source>
        <dbReference type="EMBL" id="KFA88027.1"/>
    </source>
</evidence>
<dbReference type="InterPro" id="IPR007543">
    <property type="entry name" value="LptD_C"/>
</dbReference>
<organism evidence="2 3">
    <name type="scientific">Archangium violaceum Cb vi76</name>
    <dbReference type="NCBI Taxonomy" id="1406225"/>
    <lineage>
        <taxon>Bacteria</taxon>
        <taxon>Pseudomonadati</taxon>
        <taxon>Myxococcota</taxon>
        <taxon>Myxococcia</taxon>
        <taxon>Myxococcales</taxon>
        <taxon>Cystobacterineae</taxon>
        <taxon>Archangiaceae</taxon>
        <taxon>Archangium</taxon>
    </lineage>
</organism>
<dbReference type="Pfam" id="PF04453">
    <property type="entry name" value="LptD"/>
    <property type="match status" value="1"/>
</dbReference>
<dbReference type="GO" id="GO:0009279">
    <property type="term" value="C:cell outer membrane"/>
    <property type="evidence" value="ECO:0007669"/>
    <property type="project" value="TreeGrafter"/>
</dbReference>
<dbReference type="RefSeq" id="WP_043410003.1">
    <property type="nucleotide sequence ID" value="NZ_JPMI01000305.1"/>
</dbReference>
<dbReference type="AlphaFoldDB" id="A0A084SHU2"/>
<feature type="domain" description="LptD C-terminal" evidence="1">
    <location>
        <begin position="333"/>
        <end position="587"/>
    </location>
</feature>
<dbReference type="EMBL" id="JPMI01000305">
    <property type="protein sequence ID" value="KFA88027.1"/>
    <property type="molecule type" value="Genomic_DNA"/>
</dbReference>
<dbReference type="PANTHER" id="PTHR30189">
    <property type="entry name" value="LPS-ASSEMBLY PROTEIN"/>
    <property type="match status" value="1"/>
</dbReference>
<proteinExistence type="predicted"/>
<dbReference type="InterPro" id="IPR050218">
    <property type="entry name" value="LptD"/>
</dbReference>
<evidence type="ECO:0000313" key="3">
    <source>
        <dbReference type="Proteomes" id="UP000028547"/>
    </source>
</evidence>
<gene>
    <name evidence="2" type="ORF">Q664_43585</name>
</gene>
<accession>A0A084SHU2</accession>
<dbReference type="PANTHER" id="PTHR30189:SF1">
    <property type="entry name" value="LPS-ASSEMBLY PROTEIN LPTD"/>
    <property type="match status" value="1"/>
</dbReference>
<sequence length="818" mass="88719">MVGLLLTLVLTTTAGQLPVPTSPGELLGETVELTGDVRVETEPGVLVIARKNAVLRSGTSVIRADEISYNHTTQVAEARGNVLLVMRGLVGFAEHLTLDRQTRTLTAENANGEGAAFVQKENVSPEALAGLETAEQLAKAGKNAFSFTTRGLHIREDGAYELEGSSFTPCDCDVLTPTWRISTSGAKLTPDESATLTLPAVYVYGVPVLLLPWVYLPLSQRASGLLLPEITGSGLSGFQLDQPLFLTLGRSYDLTLSPGYAFGTEPVDPTQGSLGVKGPRLSTEFRYAPLADPEGNPAMEGRLWTQLIYDLKPERDPLNYSVLAPGAPQRGLRGWGLLEHRRKLGNGFFARADVKLFSDGFLFADTTTNSAFARSYYYVPSTATVYHRGTDDYAGLALAYRQDIRWGYSLFGAGDVPRPPVFQELPTLRYALPTRPLFGPLNGGVEVELSRLSPLDQLLGDEGTDGIYWPLLPDADGTQGNGRFDPGERQARTRLDVMPRVNATFDLGGVLRLTPYLAVRESLYLHEVTRETSHRGYGMVGAYMDTELSRVFGEGATAIRHSIMPSVEVRAVPHVFGQGSPQIYDEVDAAVPENGFFQGQVALRQKLLARAGPSGTRELGRLDVVQGVDFLERRLGETSGRILAVLGPVTAEARGRLDLFTPDTEERLTQLSARIGWSIIRDRLSVSAGYERALASSEQVRRPIDMLLPPPLAPQVADPGTAVSCSSDTAFANKPIDRVLLGAETRLPFGLNLGYTAEVQRKDPARCDVTELFSQMLSVSFSPSCDCWRLNAWARVGVGTTLDGGLSVTILNLGTFGR</sequence>
<dbReference type="GO" id="GO:0061024">
    <property type="term" value="P:membrane organization"/>
    <property type="evidence" value="ECO:0007669"/>
    <property type="project" value="InterPro"/>
</dbReference>
<evidence type="ECO:0000259" key="1">
    <source>
        <dbReference type="Pfam" id="PF04453"/>
    </source>
</evidence>
<protein>
    <recommendedName>
        <fullName evidence="1">LptD C-terminal domain-containing protein</fullName>
    </recommendedName>
</protein>
<reference evidence="2 3" key="1">
    <citation type="submission" date="2014-07" db="EMBL/GenBank/DDBJ databases">
        <title>Draft Genome Sequence of Gephyronic Acid Producer, Cystobacter violaceus Strain Cb vi76.</title>
        <authorList>
            <person name="Stevens D.C."/>
            <person name="Young J."/>
            <person name="Carmichael R."/>
            <person name="Tan J."/>
            <person name="Taylor R.E."/>
        </authorList>
    </citation>
    <scope>NUCLEOTIDE SEQUENCE [LARGE SCALE GENOMIC DNA]</scope>
    <source>
        <strain evidence="2 3">Cb vi76</strain>
    </source>
</reference>
<comment type="caution">
    <text evidence="2">The sequence shown here is derived from an EMBL/GenBank/DDBJ whole genome shotgun (WGS) entry which is preliminary data.</text>
</comment>
<name>A0A084SHU2_9BACT</name>
<dbReference type="Proteomes" id="UP000028547">
    <property type="component" value="Unassembled WGS sequence"/>
</dbReference>